<proteinExistence type="inferred from homology"/>
<accession>A0A150GU44</accession>
<sequence>MVLWTEQVGVMDMLRFHKFTIGHAWITDYGNPDKPEDFSYILPYSPLHNVRQPEGGSRQYPAVMLATGDHDDRVVPLHSLKLLATLQHTLVSGAGPDAPQRNPLLARVEVKAGHGAGKPTQKIIDEAADLFGFAAKCMNAPWCEKEELPAAKKAQAGAKAEQAPVAAKAAA</sequence>
<dbReference type="PANTHER" id="PTHR42881:SF2">
    <property type="entry name" value="PROLYL ENDOPEPTIDASE"/>
    <property type="match status" value="1"/>
</dbReference>
<dbReference type="GO" id="GO:0070012">
    <property type="term" value="F:oligopeptidase activity"/>
    <property type="evidence" value="ECO:0007669"/>
    <property type="project" value="TreeGrafter"/>
</dbReference>
<comment type="similarity">
    <text evidence="2 3">Belongs to the peptidase S9A family.</text>
</comment>
<evidence type="ECO:0000256" key="4">
    <source>
        <dbReference type="SAM" id="MobiDB-lite"/>
    </source>
</evidence>
<dbReference type="AlphaFoldDB" id="A0A150GU44"/>
<dbReference type="PRINTS" id="PR00862">
    <property type="entry name" value="PROLIGOPTASE"/>
</dbReference>
<keyword evidence="7" id="KW-1185">Reference proteome</keyword>
<keyword evidence="3" id="KW-0720">Serine protease</keyword>
<evidence type="ECO:0000313" key="6">
    <source>
        <dbReference type="EMBL" id="KXZ53387.1"/>
    </source>
</evidence>
<evidence type="ECO:0000256" key="1">
    <source>
        <dbReference type="ARBA" id="ARBA00001070"/>
    </source>
</evidence>
<dbReference type="OrthoDB" id="248387at2759"/>
<feature type="compositionally biased region" description="Low complexity" evidence="4">
    <location>
        <begin position="151"/>
        <end position="171"/>
    </location>
</feature>
<dbReference type="InterPro" id="IPR051167">
    <property type="entry name" value="Prolyl_oligopep/macrocyclase"/>
</dbReference>
<dbReference type="GO" id="GO:0005829">
    <property type="term" value="C:cytosol"/>
    <property type="evidence" value="ECO:0007669"/>
    <property type="project" value="TreeGrafter"/>
</dbReference>
<evidence type="ECO:0000256" key="2">
    <source>
        <dbReference type="ARBA" id="ARBA00005228"/>
    </source>
</evidence>
<dbReference type="PANTHER" id="PTHR42881">
    <property type="entry name" value="PROLYL ENDOPEPTIDASE"/>
    <property type="match status" value="1"/>
</dbReference>
<name>A0A150GU44_GONPE</name>
<keyword evidence="3" id="KW-0378">Hydrolase</keyword>
<dbReference type="Pfam" id="PF00326">
    <property type="entry name" value="Peptidase_S9"/>
    <property type="match status" value="1"/>
</dbReference>
<dbReference type="GO" id="GO:0004252">
    <property type="term" value="F:serine-type endopeptidase activity"/>
    <property type="evidence" value="ECO:0007669"/>
    <property type="project" value="UniProtKB-UniRule"/>
</dbReference>
<evidence type="ECO:0000256" key="3">
    <source>
        <dbReference type="RuleBase" id="RU368024"/>
    </source>
</evidence>
<organism evidence="6 7">
    <name type="scientific">Gonium pectorale</name>
    <name type="common">Green alga</name>
    <dbReference type="NCBI Taxonomy" id="33097"/>
    <lineage>
        <taxon>Eukaryota</taxon>
        <taxon>Viridiplantae</taxon>
        <taxon>Chlorophyta</taxon>
        <taxon>core chlorophytes</taxon>
        <taxon>Chlorophyceae</taxon>
        <taxon>CS clade</taxon>
        <taxon>Chlamydomonadales</taxon>
        <taxon>Volvocaceae</taxon>
        <taxon>Gonium</taxon>
    </lineage>
</organism>
<dbReference type="InterPro" id="IPR001375">
    <property type="entry name" value="Peptidase_S9_cat"/>
</dbReference>
<dbReference type="Proteomes" id="UP000075714">
    <property type="component" value="Unassembled WGS sequence"/>
</dbReference>
<protein>
    <recommendedName>
        <fullName evidence="3">Prolyl endopeptidase</fullName>
        <ecNumber evidence="3">3.4.21.-</ecNumber>
    </recommendedName>
</protein>
<dbReference type="InterPro" id="IPR002470">
    <property type="entry name" value="Peptidase_S9A"/>
</dbReference>
<dbReference type="InterPro" id="IPR029058">
    <property type="entry name" value="AB_hydrolase_fold"/>
</dbReference>
<dbReference type="Gene3D" id="3.40.50.1820">
    <property type="entry name" value="alpha/beta hydrolase"/>
    <property type="match status" value="1"/>
</dbReference>
<gene>
    <name evidence="6" type="ORF">GPECTOR_7g1283</name>
</gene>
<dbReference type="SUPFAM" id="SSF53474">
    <property type="entry name" value="alpha/beta-Hydrolases"/>
    <property type="match status" value="1"/>
</dbReference>
<keyword evidence="3" id="KW-0645">Protease</keyword>
<feature type="domain" description="Peptidase S9 prolyl oligopeptidase catalytic" evidence="5">
    <location>
        <begin position="7"/>
        <end position="139"/>
    </location>
</feature>
<comment type="caution">
    <text evidence="6">The sequence shown here is derived from an EMBL/GenBank/DDBJ whole genome shotgun (WGS) entry which is preliminary data.</text>
</comment>
<evidence type="ECO:0000313" key="7">
    <source>
        <dbReference type="Proteomes" id="UP000075714"/>
    </source>
</evidence>
<evidence type="ECO:0000259" key="5">
    <source>
        <dbReference type="Pfam" id="PF00326"/>
    </source>
</evidence>
<feature type="region of interest" description="Disordered" evidence="4">
    <location>
        <begin position="150"/>
        <end position="171"/>
    </location>
</feature>
<comment type="catalytic activity">
    <reaction evidence="1">
        <text>Hydrolysis of Pro-|-Xaa &gt;&gt; Ala-|-Xaa in oligopeptides.</text>
        <dbReference type="EC" id="3.4.21.26"/>
    </reaction>
</comment>
<dbReference type="GO" id="GO:0006508">
    <property type="term" value="P:proteolysis"/>
    <property type="evidence" value="ECO:0007669"/>
    <property type="project" value="UniProtKB-KW"/>
</dbReference>
<reference evidence="7" key="1">
    <citation type="journal article" date="2016" name="Nat. Commun.">
        <title>The Gonium pectorale genome demonstrates co-option of cell cycle regulation during the evolution of multicellularity.</title>
        <authorList>
            <person name="Hanschen E.R."/>
            <person name="Marriage T.N."/>
            <person name="Ferris P.J."/>
            <person name="Hamaji T."/>
            <person name="Toyoda A."/>
            <person name="Fujiyama A."/>
            <person name="Neme R."/>
            <person name="Noguchi H."/>
            <person name="Minakuchi Y."/>
            <person name="Suzuki M."/>
            <person name="Kawai-Toyooka H."/>
            <person name="Smith D.R."/>
            <person name="Sparks H."/>
            <person name="Anderson J."/>
            <person name="Bakaric R."/>
            <person name="Luria V."/>
            <person name="Karger A."/>
            <person name="Kirschner M.W."/>
            <person name="Durand P.M."/>
            <person name="Michod R.E."/>
            <person name="Nozaki H."/>
            <person name="Olson B.J."/>
        </authorList>
    </citation>
    <scope>NUCLEOTIDE SEQUENCE [LARGE SCALE GENOMIC DNA]</scope>
    <source>
        <strain evidence="7">NIES-2863</strain>
    </source>
</reference>
<dbReference type="EC" id="3.4.21.-" evidence="3"/>
<dbReference type="EMBL" id="LSYV01000008">
    <property type="protein sequence ID" value="KXZ53387.1"/>
    <property type="molecule type" value="Genomic_DNA"/>
</dbReference>